<feature type="chain" id="PRO_5039233331" evidence="3">
    <location>
        <begin position="22"/>
        <end position="309"/>
    </location>
</feature>
<feature type="compositionally biased region" description="Low complexity" evidence="2">
    <location>
        <begin position="29"/>
        <end position="41"/>
    </location>
</feature>
<reference evidence="5 6" key="1">
    <citation type="submission" date="2016-11" db="EMBL/GenBank/DDBJ databases">
        <authorList>
            <person name="Jaros S."/>
            <person name="Januszkiewicz K."/>
            <person name="Wedrychowicz H."/>
        </authorList>
    </citation>
    <scope>NUCLEOTIDE SEQUENCE [LARGE SCALE GENOMIC DNA]</scope>
    <source>
        <strain evidence="5 6">DSM 12906</strain>
    </source>
</reference>
<dbReference type="CDD" id="cd01004">
    <property type="entry name" value="PBP2_MidA_like"/>
    <property type="match status" value="1"/>
</dbReference>
<keyword evidence="6" id="KW-1185">Reference proteome</keyword>
<name>A0A1M6IWI6_9ACTN</name>
<dbReference type="STRING" id="1123357.SAMN02745244_02399"/>
<sequence>MRRFLAVGLLATLTLSACGQAGDTPQEPGTGTESSASATTDSTDRTFDVSGVTKVDDIAALLPEEVASKGTLIVGASTDYAPAEFRADDLKTAIGYDVDLSKALGNVLGLEAEVQDAEFASLIPAIGSKFDVGISSFTIRPDRLEAVNMISYINVGSSYAVKAGNPDLFDPEDVCGKSIAVQTGTDQETALGDFSTACTDAGNDAIDILSYARQSDATTNVVGGKAAAFYADSPVAGYASAPTGGQLEVVGGVRDSAPQGIVVAKDDAALTDAMQQAMQHLMDDGTWEAILDAWGVEGALTTAELNPQG</sequence>
<dbReference type="PANTHER" id="PTHR35936">
    <property type="entry name" value="MEMBRANE-BOUND LYTIC MUREIN TRANSGLYCOSYLASE F"/>
    <property type="match status" value="1"/>
</dbReference>
<feature type="region of interest" description="Disordered" evidence="2">
    <location>
        <begin position="19"/>
        <end position="45"/>
    </location>
</feature>
<organism evidence="5 6">
    <name type="scientific">Tessaracoccus bendigoensis DSM 12906</name>
    <dbReference type="NCBI Taxonomy" id="1123357"/>
    <lineage>
        <taxon>Bacteria</taxon>
        <taxon>Bacillati</taxon>
        <taxon>Actinomycetota</taxon>
        <taxon>Actinomycetes</taxon>
        <taxon>Propionibacteriales</taxon>
        <taxon>Propionibacteriaceae</taxon>
        <taxon>Tessaracoccus</taxon>
    </lineage>
</organism>
<evidence type="ECO:0000256" key="3">
    <source>
        <dbReference type="SAM" id="SignalP"/>
    </source>
</evidence>
<evidence type="ECO:0000256" key="2">
    <source>
        <dbReference type="SAM" id="MobiDB-lite"/>
    </source>
</evidence>
<protein>
    <submittedName>
        <fullName evidence="5">Polar amino acid transport system substrate-binding protein</fullName>
    </submittedName>
</protein>
<dbReference type="Gene3D" id="3.40.190.10">
    <property type="entry name" value="Periplasmic binding protein-like II"/>
    <property type="match status" value="2"/>
</dbReference>
<dbReference type="SUPFAM" id="SSF53850">
    <property type="entry name" value="Periplasmic binding protein-like II"/>
    <property type="match status" value="1"/>
</dbReference>
<dbReference type="RefSeq" id="WP_073188591.1">
    <property type="nucleotide sequence ID" value="NZ_FQZG01000044.1"/>
</dbReference>
<accession>A0A1M6IWI6</accession>
<dbReference type="OrthoDB" id="9762169at2"/>
<feature type="domain" description="Solute-binding protein family 3/N-terminal" evidence="4">
    <location>
        <begin position="71"/>
        <end position="298"/>
    </location>
</feature>
<dbReference type="EMBL" id="FQZG01000044">
    <property type="protein sequence ID" value="SHJ38825.1"/>
    <property type="molecule type" value="Genomic_DNA"/>
</dbReference>
<dbReference type="AlphaFoldDB" id="A0A1M6IWI6"/>
<proteinExistence type="predicted"/>
<evidence type="ECO:0000313" key="5">
    <source>
        <dbReference type="EMBL" id="SHJ38825.1"/>
    </source>
</evidence>
<dbReference type="PANTHER" id="PTHR35936:SF17">
    <property type="entry name" value="ARGININE-BINDING EXTRACELLULAR PROTEIN ARTP"/>
    <property type="match status" value="1"/>
</dbReference>
<dbReference type="SMART" id="SM00062">
    <property type="entry name" value="PBPb"/>
    <property type="match status" value="1"/>
</dbReference>
<evidence type="ECO:0000313" key="6">
    <source>
        <dbReference type="Proteomes" id="UP000184512"/>
    </source>
</evidence>
<dbReference type="Pfam" id="PF00497">
    <property type="entry name" value="SBP_bac_3"/>
    <property type="match status" value="1"/>
</dbReference>
<dbReference type="PROSITE" id="PS51257">
    <property type="entry name" value="PROKAR_LIPOPROTEIN"/>
    <property type="match status" value="1"/>
</dbReference>
<dbReference type="InterPro" id="IPR001638">
    <property type="entry name" value="Solute-binding_3/MltF_N"/>
</dbReference>
<feature type="signal peptide" evidence="3">
    <location>
        <begin position="1"/>
        <end position="21"/>
    </location>
</feature>
<evidence type="ECO:0000259" key="4">
    <source>
        <dbReference type="SMART" id="SM00062"/>
    </source>
</evidence>
<evidence type="ECO:0000256" key="1">
    <source>
        <dbReference type="ARBA" id="ARBA00022729"/>
    </source>
</evidence>
<dbReference type="Proteomes" id="UP000184512">
    <property type="component" value="Unassembled WGS sequence"/>
</dbReference>
<keyword evidence="1 3" id="KW-0732">Signal</keyword>
<gene>
    <name evidence="5" type="ORF">SAMN02745244_02399</name>
</gene>